<evidence type="ECO:0000259" key="2">
    <source>
        <dbReference type="Pfam" id="PF06985"/>
    </source>
</evidence>
<evidence type="ECO:0000256" key="1">
    <source>
        <dbReference type="SAM" id="MobiDB-lite"/>
    </source>
</evidence>
<feature type="domain" description="Heterokaryon incompatibility" evidence="2">
    <location>
        <begin position="253"/>
        <end position="393"/>
    </location>
</feature>
<feature type="region of interest" description="Disordered" evidence="1">
    <location>
        <begin position="135"/>
        <end position="191"/>
    </location>
</feature>
<dbReference type="EMBL" id="KZ613506">
    <property type="protein sequence ID" value="PMD16357.1"/>
    <property type="molecule type" value="Genomic_DNA"/>
</dbReference>
<feature type="compositionally biased region" description="Low complexity" evidence="1">
    <location>
        <begin position="142"/>
        <end position="153"/>
    </location>
</feature>
<protein>
    <submittedName>
        <fullName evidence="3">HET-domain-containing protein</fullName>
    </submittedName>
</protein>
<sequence length="761" mass="84765">MDRTCASCKVIHDGSQKYGVHHDLGVSLVESRFLGCQLCTFLWDNLTEEEQDLIIVLDLIRLYDAREQGTSGVYYHPVRGYAPTRSTTHYVISGGVIVDGYSLTYRFLGPCRNPFQPELVKTFSFPQAKGTKDLGRKEFTTAPPSSSALASSPGTKDLGRKEYTTAPPSSSTLASSPGTKDLGREEYTTAPPSSSALALKWLTTCDNDHTKCKATGKKDLLPSRLIDVGDKSSGDPSLLITADVPKPLVGAKYLTLSHCWGDIKIKRLEKANLEDMKKAIVMSSLPQTFQDAIRVTRELGQRYLWIDSLCIIQDSEEDWFQESSRMGDIYSNSYCTISATGAEDGSMGLFLDHKPPPVPKSSLDTGAPNHDTKMWEREVDSAPLNQRAWVFQERFLSHRNLMFSRNCLFWECDSNRASETFPDSLPSWMTSTTQFKFSGEAALGRVGNIGAPYKPADDSDGATDVIAKRAWFLMLTGAQLPVRFEGNNGNFAKGGDGAPNAYRYWNNIVEEYSKKNLTKETDRLIALYGIAQSIKQQYTHDEYVAGMWKNHLLNQLLWMTYTNLKKARPEYRAPSWSWASVIGKLMFRDILETEELGGLGAKVVEVSVDTTKAKEGEVRGGYLEIRGKIFTGTWKVAGRHKEVSNGEKNEKVPLWSEEHAAIPTNTYSMKMGDSGRLNNLMGYPDVEEEGFESGETVCLAIQKREKPAKTELDKAWSVIVDGLVLKRDKSDKLQRIGIFNAAGDGARSFLDRAEEAVVQIF</sequence>
<dbReference type="OrthoDB" id="3560191at2759"/>
<dbReference type="PANTHER" id="PTHR33112:SF10">
    <property type="entry name" value="TOL"/>
    <property type="match status" value="1"/>
</dbReference>
<dbReference type="PANTHER" id="PTHR33112">
    <property type="entry name" value="DOMAIN PROTEIN, PUTATIVE-RELATED"/>
    <property type="match status" value="1"/>
</dbReference>
<evidence type="ECO:0000313" key="4">
    <source>
        <dbReference type="Proteomes" id="UP000235672"/>
    </source>
</evidence>
<gene>
    <name evidence="3" type="ORF">NA56DRAFT_315952</name>
</gene>
<feature type="compositionally biased region" description="Low complexity" evidence="1">
    <location>
        <begin position="164"/>
        <end position="177"/>
    </location>
</feature>
<dbReference type="InterPro" id="IPR010730">
    <property type="entry name" value="HET"/>
</dbReference>
<accession>A0A2J6PQP9</accession>
<dbReference type="AlphaFoldDB" id="A0A2J6PQP9"/>
<organism evidence="3 4">
    <name type="scientific">Hyaloscypha hepaticicola</name>
    <dbReference type="NCBI Taxonomy" id="2082293"/>
    <lineage>
        <taxon>Eukaryota</taxon>
        <taxon>Fungi</taxon>
        <taxon>Dikarya</taxon>
        <taxon>Ascomycota</taxon>
        <taxon>Pezizomycotina</taxon>
        <taxon>Leotiomycetes</taxon>
        <taxon>Helotiales</taxon>
        <taxon>Hyaloscyphaceae</taxon>
        <taxon>Hyaloscypha</taxon>
    </lineage>
</organism>
<evidence type="ECO:0000313" key="3">
    <source>
        <dbReference type="EMBL" id="PMD16357.1"/>
    </source>
</evidence>
<proteinExistence type="predicted"/>
<name>A0A2J6PQP9_9HELO</name>
<keyword evidence="4" id="KW-1185">Reference proteome</keyword>
<dbReference type="Pfam" id="PF06985">
    <property type="entry name" value="HET"/>
    <property type="match status" value="1"/>
</dbReference>
<reference evidence="3 4" key="1">
    <citation type="submission" date="2016-05" db="EMBL/GenBank/DDBJ databases">
        <title>A degradative enzymes factory behind the ericoid mycorrhizal symbiosis.</title>
        <authorList>
            <consortium name="DOE Joint Genome Institute"/>
            <person name="Martino E."/>
            <person name="Morin E."/>
            <person name="Grelet G."/>
            <person name="Kuo A."/>
            <person name="Kohler A."/>
            <person name="Daghino S."/>
            <person name="Barry K."/>
            <person name="Choi C."/>
            <person name="Cichocki N."/>
            <person name="Clum A."/>
            <person name="Copeland A."/>
            <person name="Hainaut M."/>
            <person name="Haridas S."/>
            <person name="Labutti K."/>
            <person name="Lindquist E."/>
            <person name="Lipzen A."/>
            <person name="Khouja H.-R."/>
            <person name="Murat C."/>
            <person name="Ohm R."/>
            <person name="Olson A."/>
            <person name="Spatafora J."/>
            <person name="Veneault-Fourrey C."/>
            <person name="Henrissat B."/>
            <person name="Grigoriev I."/>
            <person name="Martin F."/>
            <person name="Perotto S."/>
        </authorList>
    </citation>
    <scope>NUCLEOTIDE SEQUENCE [LARGE SCALE GENOMIC DNA]</scope>
    <source>
        <strain evidence="3 4">UAMH 7357</strain>
    </source>
</reference>
<dbReference type="Proteomes" id="UP000235672">
    <property type="component" value="Unassembled WGS sequence"/>
</dbReference>